<feature type="compositionally biased region" description="Basic and acidic residues" evidence="1">
    <location>
        <begin position="552"/>
        <end position="567"/>
    </location>
</feature>
<protein>
    <submittedName>
        <fullName evidence="2">Uncharacterized protein</fullName>
    </submittedName>
</protein>
<feature type="compositionally biased region" description="Low complexity" evidence="1">
    <location>
        <begin position="456"/>
        <end position="466"/>
    </location>
</feature>
<feature type="region of interest" description="Disordered" evidence="1">
    <location>
        <begin position="94"/>
        <end position="132"/>
    </location>
</feature>
<feature type="compositionally biased region" description="Basic and acidic residues" evidence="1">
    <location>
        <begin position="423"/>
        <end position="436"/>
    </location>
</feature>
<reference evidence="3" key="1">
    <citation type="journal article" date="2017" name="Nat. Commun.">
        <title>The asparagus genome sheds light on the origin and evolution of a young Y chromosome.</title>
        <authorList>
            <person name="Harkess A."/>
            <person name="Zhou J."/>
            <person name="Xu C."/>
            <person name="Bowers J.E."/>
            <person name="Van der Hulst R."/>
            <person name="Ayyampalayam S."/>
            <person name="Mercati F."/>
            <person name="Riccardi P."/>
            <person name="McKain M.R."/>
            <person name="Kakrana A."/>
            <person name="Tang H."/>
            <person name="Ray J."/>
            <person name="Groenendijk J."/>
            <person name="Arikit S."/>
            <person name="Mathioni S.M."/>
            <person name="Nakano M."/>
            <person name="Shan H."/>
            <person name="Telgmann-Rauber A."/>
            <person name="Kanno A."/>
            <person name="Yue Z."/>
            <person name="Chen H."/>
            <person name="Li W."/>
            <person name="Chen Y."/>
            <person name="Xu X."/>
            <person name="Zhang Y."/>
            <person name="Luo S."/>
            <person name="Chen H."/>
            <person name="Gao J."/>
            <person name="Mao Z."/>
            <person name="Pires J.C."/>
            <person name="Luo M."/>
            <person name="Kudrna D."/>
            <person name="Wing R.A."/>
            <person name="Meyers B.C."/>
            <person name="Yi K."/>
            <person name="Kong H."/>
            <person name="Lavrijsen P."/>
            <person name="Sunseri F."/>
            <person name="Falavigna A."/>
            <person name="Ye Y."/>
            <person name="Leebens-Mack J.H."/>
            <person name="Chen G."/>
        </authorList>
    </citation>
    <scope>NUCLEOTIDE SEQUENCE [LARGE SCALE GENOMIC DNA]</scope>
    <source>
        <strain evidence="3">cv. DH0086</strain>
    </source>
</reference>
<feature type="region of interest" description="Disordered" evidence="1">
    <location>
        <begin position="1379"/>
        <end position="1449"/>
    </location>
</feature>
<organism evidence="2 3">
    <name type="scientific">Asparagus officinalis</name>
    <name type="common">Garden asparagus</name>
    <dbReference type="NCBI Taxonomy" id="4686"/>
    <lineage>
        <taxon>Eukaryota</taxon>
        <taxon>Viridiplantae</taxon>
        <taxon>Streptophyta</taxon>
        <taxon>Embryophyta</taxon>
        <taxon>Tracheophyta</taxon>
        <taxon>Spermatophyta</taxon>
        <taxon>Magnoliopsida</taxon>
        <taxon>Liliopsida</taxon>
        <taxon>Asparagales</taxon>
        <taxon>Asparagaceae</taxon>
        <taxon>Asparagoideae</taxon>
        <taxon>Asparagus</taxon>
    </lineage>
</organism>
<feature type="compositionally biased region" description="Polar residues" evidence="1">
    <location>
        <begin position="671"/>
        <end position="686"/>
    </location>
</feature>
<feature type="compositionally biased region" description="Polar residues" evidence="1">
    <location>
        <begin position="1636"/>
        <end position="1646"/>
    </location>
</feature>
<evidence type="ECO:0000313" key="2">
    <source>
        <dbReference type="EMBL" id="ONK57573.1"/>
    </source>
</evidence>
<feature type="region of interest" description="Disordered" evidence="1">
    <location>
        <begin position="456"/>
        <end position="718"/>
    </location>
</feature>
<evidence type="ECO:0000256" key="1">
    <source>
        <dbReference type="SAM" id="MobiDB-lite"/>
    </source>
</evidence>
<dbReference type="OMA" id="KGTGKPW"/>
<feature type="compositionally biased region" description="Basic and acidic residues" evidence="1">
    <location>
        <begin position="155"/>
        <end position="177"/>
    </location>
</feature>
<feature type="region of interest" description="Disordered" evidence="1">
    <location>
        <begin position="196"/>
        <end position="444"/>
    </location>
</feature>
<feature type="compositionally biased region" description="Basic and acidic residues" evidence="1">
    <location>
        <begin position="318"/>
        <end position="329"/>
    </location>
</feature>
<dbReference type="Proteomes" id="UP000243459">
    <property type="component" value="Chromosome 9"/>
</dbReference>
<evidence type="ECO:0000313" key="3">
    <source>
        <dbReference type="Proteomes" id="UP000243459"/>
    </source>
</evidence>
<sequence length="1646" mass="176695">MDLESMKRKELQALCKEHGIPANTTNSQMIESLSSILLVKGKLKGCLKGSGGSSGEELGFVRGRAKKVTFVHQDEEKDEDEEFVVKAVGKSKRKSIGRRSSVAPEPAKSGGEIKEDSSFESSRNVVEVPRRSTRSRGLAEAVVWSPVIEKKQKKKAADGAEGVRENSKVVSGKEKNKVSGGVPSIRSLRNRVVVAGRDEEVVTGQKPGKTQKRKFSDKGENENTAASMVEDESAGRKNLRKRTRDEDTVEDEPPRRRSTRSHATLEETVAIEDVDVGGANKRKKAVEKEIEDTNLGGNISDAAVVKKAQSRGRPRASKQGDSEGVKFDGEAVAGPTRRSTRSASSVSAVGKSDKKGDAVVKGKSQKQSEDRVLKGGDSASILPVSEAQPEPVRRSTRSSSAVLEDESSLPAAGKSARGGKAVKKGEMKKQANDHGLEGGGSEISFPDAEVVAALTRRSTRNSSSLLENKTSLPVGRHSVEEDEAIRKGKSQKQGGARASKGVPTAGLSVNETITESARRLTRSSSRSSGNEALFPAVGKLASVDEVIPNDTPGKKQGESDPKPEDPTSVHSARRSTRSSSKLSEDTILSPIASVHASKRRDWAVSSPNSEFAITPTRRSTHSSSKLFEGEMPNNVAVRTPMRSKHSLSKSLEYDTLRKVKASDNDNEIKNNKSVRLSNNSESNLGDSTPPVPEEEESVSTSARRSTHSSSKSLGDGISLQVESLGIYNEAVSEDKSGRKPKNHASKQRGSTASVLCSPVVPESLRRSTRSSLNHDSLKVETSLSLTSKLDNDDDSIEKSNPRVESETVKRKKTRKDQIEDDLKGQGSAATGFGFKAAAQTEALGVFEQCEEVSRRLSRSASNLDKSRVSVLFTPSSEIIETKQKKKSMRITASKEDMLVVESETVGGSVSRDALQASSTSSLRKSSMKVSADDDVVQGHCSLAPASGLLEDERNVPEVAQSPVNSQLQKVENDVSLGPKDLDDVCFDSHFKEKQSSFLEMTNEGGDALFSGFINDSSKLLESVSRKVASSNVDLPVEAEGTEESHGYDKDKDLAPAEFVSSTMEVSRSMGTSVGALDDVDNIVGMESQNTTGPAIPLKSSDKPKAFHTKTSAVFQCKEPNAQVEVDIDHEDVLRSKEATQISSPQLPFKSSEELLLTSDAETSAEVDHEMPKLKAEIHDSTGEDLEGNETTDIGETTIVDKSSEGLSPISDAALYAEEPDSKVDVPSEDVMVGGEATKMIDRIITNTENSPRALCDLNIEGPDSEVEDHVMAKGGMVNSEDMNTAGSPFSCKSTGVLSPSLLPTLFNEVCPSINVGEPCLKVDSCDMSKVTSHSNALIGEASDLHSETLEVVGKIKALGEDTDSYSCKASLEVIKETWVSSTSTDTVNDDGGQNDRDNNEDELKPSLPSESPALDLCSGQHLRGDRSMSSPEEVENGSTTLRSHDKEDLRHLTDQQGVGVDTTEHVHVDAVDRSLKSTAKVHDDAKPLDVVADVLAEVADTTKKLTAVNIERSLELGAVVEEEMETIESLESEANIEEAGNNAIENIDGIGQGKSDHFDEGGQEFHAHDIGSHLSVEKSASIAGGENVLSLENFETTYAENAVPVLSKMDVVFSGKPQLEEDNMEKASAEKENPSSEELPSSVSFI</sequence>
<feature type="compositionally biased region" description="Basic and acidic residues" evidence="1">
    <location>
        <begin position="651"/>
        <end position="670"/>
    </location>
</feature>
<keyword evidence="3" id="KW-1185">Reference proteome</keyword>
<feature type="compositionally biased region" description="Polar residues" evidence="1">
    <location>
        <begin position="769"/>
        <end position="788"/>
    </location>
</feature>
<feature type="region of interest" description="Disordered" evidence="1">
    <location>
        <begin position="1034"/>
        <end position="1053"/>
    </location>
</feature>
<name>A0A5P1E6F2_ASPOF</name>
<dbReference type="Gramene" id="ONK57573">
    <property type="protein sequence ID" value="ONK57573"/>
    <property type="gene ID" value="A4U43_C09F1880"/>
</dbReference>
<feature type="region of interest" description="Disordered" evidence="1">
    <location>
        <begin position="1617"/>
        <end position="1646"/>
    </location>
</feature>
<dbReference type="EMBL" id="CM007389">
    <property type="protein sequence ID" value="ONK57573.1"/>
    <property type="molecule type" value="Genomic_DNA"/>
</dbReference>
<feature type="compositionally biased region" description="Basic and acidic residues" evidence="1">
    <location>
        <begin position="351"/>
        <end position="374"/>
    </location>
</feature>
<accession>A0A5P1E6F2</accession>
<feature type="compositionally biased region" description="Basic and acidic residues" evidence="1">
    <location>
        <begin position="1393"/>
        <end position="1404"/>
    </location>
</feature>
<feature type="region of interest" description="Disordered" evidence="1">
    <location>
        <begin position="731"/>
        <end position="816"/>
    </location>
</feature>
<feature type="compositionally biased region" description="Basic and acidic residues" evidence="1">
    <location>
        <begin position="796"/>
        <end position="808"/>
    </location>
</feature>
<gene>
    <name evidence="2" type="ORF">A4U43_C09F1880</name>
</gene>
<feature type="compositionally biased region" description="Low complexity" evidence="1">
    <location>
        <begin position="698"/>
        <end position="712"/>
    </location>
</feature>
<dbReference type="OrthoDB" id="763143at2759"/>
<proteinExistence type="predicted"/>
<feature type="compositionally biased region" description="Basic and acidic residues" evidence="1">
    <location>
        <begin position="1624"/>
        <end position="1634"/>
    </location>
</feature>
<feature type="compositionally biased region" description="Basic and acidic residues" evidence="1">
    <location>
        <begin position="1042"/>
        <end position="1053"/>
    </location>
</feature>
<feature type="region of interest" description="Disordered" evidence="1">
    <location>
        <begin position="149"/>
        <end position="184"/>
    </location>
</feature>